<evidence type="ECO:0000256" key="4">
    <source>
        <dbReference type="ARBA" id="ARBA00022475"/>
    </source>
</evidence>
<evidence type="ECO:0000256" key="9">
    <source>
        <dbReference type="ARBA" id="ARBA00022989"/>
    </source>
</evidence>
<evidence type="ECO:0000256" key="3">
    <source>
        <dbReference type="ARBA" id="ARBA00022448"/>
    </source>
</evidence>
<dbReference type="SUPFAM" id="SSF81342">
    <property type="entry name" value="Transmembrane di-heme cytochromes"/>
    <property type="match status" value="1"/>
</dbReference>
<keyword evidence="10" id="KW-0408">Iron</keyword>
<dbReference type="InterPro" id="IPR011577">
    <property type="entry name" value="Cyt_b561_bac/Ni-Hgenase"/>
</dbReference>
<dbReference type="InterPro" id="IPR052168">
    <property type="entry name" value="Cytochrome_b561_oxidase"/>
</dbReference>
<evidence type="ECO:0000259" key="14">
    <source>
        <dbReference type="Pfam" id="PF01292"/>
    </source>
</evidence>
<evidence type="ECO:0000256" key="1">
    <source>
        <dbReference type="ARBA" id="ARBA00001970"/>
    </source>
</evidence>
<dbReference type="Pfam" id="PF01292">
    <property type="entry name" value="Ni_hydr_CYTB"/>
    <property type="match status" value="1"/>
</dbReference>
<dbReference type="PANTHER" id="PTHR30529:SF1">
    <property type="entry name" value="CYTOCHROME B561 HOMOLOG 2"/>
    <property type="match status" value="1"/>
</dbReference>
<dbReference type="InterPro" id="IPR016174">
    <property type="entry name" value="Di-haem_cyt_TM"/>
</dbReference>
<evidence type="ECO:0000256" key="6">
    <source>
        <dbReference type="ARBA" id="ARBA00022692"/>
    </source>
</evidence>
<keyword evidence="11 13" id="KW-0472">Membrane</keyword>
<protein>
    <submittedName>
        <fullName evidence="15">Cytochrome b561</fullName>
    </submittedName>
</protein>
<feature type="transmembrane region" description="Helical" evidence="13">
    <location>
        <begin position="151"/>
        <end position="171"/>
    </location>
</feature>
<proteinExistence type="inferred from homology"/>
<organism evidence="15 16">
    <name type="scientific">Acidocella aquatica</name>
    <dbReference type="NCBI Taxonomy" id="1922313"/>
    <lineage>
        <taxon>Bacteria</taxon>
        <taxon>Pseudomonadati</taxon>
        <taxon>Pseudomonadota</taxon>
        <taxon>Alphaproteobacteria</taxon>
        <taxon>Acetobacterales</taxon>
        <taxon>Acidocellaceae</taxon>
        <taxon>Acidocella</taxon>
    </lineage>
</organism>
<feature type="transmembrane region" description="Helical" evidence="13">
    <location>
        <begin position="50"/>
        <end position="68"/>
    </location>
</feature>
<comment type="cofactor">
    <cofactor evidence="1">
        <name>heme b</name>
        <dbReference type="ChEBI" id="CHEBI:60344"/>
    </cofactor>
</comment>
<feature type="transmembrane region" description="Helical" evidence="13">
    <location>
        <begin position="12"/>
        <end position="38"/>
    </location>
</feature>
<feature type="domain" description="Cytochrome b561 bacterial/Ni-hydrogenase" evidence="14">
    <location>
        <begin position="5"/>
        <end position="183"/>
    </location>
</feature>
<evidence type="ECO:0000313" key="15">
    <source>
        <dbReference type="EMBL" id="GLR68491.1"/>
    </source>
</evidence>
<dbReference type="Proteomes" id="UP001156641">
    <property type="component" value="Unassembled WGS sequence"/>
</dbReference>
<keyword evidence="16" id="KW-1185">Reference proteome</keyword>
<evidence type="ECO:0000256" key="7">
    <source>
        <dbReference type="ARBA" id="ARBA00022723"/>
    </source>
</evidence>
<accession>A0ABQ6ACF8</accession>
<comment type="caution">
    <text evidence="15">The sequence shown here is derived from an EMBL/GenBank/DDBJ whole genome shotgun (WGS) entry which is preliminary data.</text>
</comment>
<evidence type="ECO:0000313" key="16">
    <source>
        <dbReference type="Proteomes" id="UP001156641"/>
    </source>
</evidence>
<dbReference type="RefSeq" id="WP_284259335.1">
    <property type="nucleotide sequence ID" value="NZ_BSOS01000090.1"/>
</dbReference>
<evidence type="ECO:0000256" key="2">
    <source>
        <dbReference type="ARBA" id="ARBA00004651"/>
    </source>
</evidence>
<reference evidence="16" key="1">
    <citation type="journal article" date="2019" name="Int. J. Syst. Evol. Microbiol.">
        <title>The Global Catalogue of Microorganisms (GCM) 10K type strain sequencing project: providing services to taxonomists for standard genome sequencing and annotation.</title>
        <authorList>
            <consortium name="The Broad Institute Genomics Platform"/>
            <consortium name="The Broad Institute Genome Sequencing Center for Infectious Disease"/>
            <person name="Wu L."/>
            <person name="Ma J."/>
        </authorList>
    </citation>
    <scope>NUCLEOTIDE SEQUENCE [LARGE SCALE GENOMIC DNA]</scope>
    <source>
        <strain evidence="16">NBRC 112502</strain>
    </source>
</reference>
<evidence type="ECO:0000256" key="11">
    <source>
        <dbReference type="ARBA" id="ARBA00023136"/>
    </source>
</evidence>
<evidence type="ECO:0000256" key="10">
    <source>
        <dbReference type="ARBA" id="ARBA00023004"/>
    </source>
</evidence>
<keyword evidence="9 13" id="KW-1133">Transmembrane helix</keyword>
<keyword evidence="7" id="KW-0479">Metal-binding</keyword>
<keyword evidence="5" id="KW-0349">Heme</keyword>
<evidence type="ECO:0000256" key="13">
    <source>
        <dbReference type="SAM" id="Phobius"/>
    </source>
</evidence>
<keyword evidence="4" id="KW-1003">Cell membrane</keyword>
<comment type="subcellular location">
    <subcellularLocation>
        <location evidence="2">Cell membrane</location>
        <topology evidence="2">Multi-pass membrane protein</topology>
    </subcellularLocation>
</comment>
<evidence type="ECO:0000256" key="8">
    <source>
        <dbReference type="ARBA" id="ARBA00022982"/>
    </source>
</evidence>
<keyword evidence="6 13" id="KW-0812">Transmembrane</keyword>
<dbReference type="EMBL" id="BSOS01000090">
    <property type="protein sequence ID" value="GLR68491.1"/>
    <property type="molecule type" value="Genomic_DNA"/>
</dbReference>
<keyword evidence="8" id="KW-0249">Electron transport</keyword>
<dbReference type="PANTHER" id="PTHR30529">
    <property type="entry name" value="CYTOCHROME B561"/>
    <property type="match status" value="1"/>
</dbReference>
<name>A0ABQ6ACF8_9PROT</name>
<dbReference type="Gene3D" id="1.20.950.20">
    <property type="entry name" value="Transmembrane di-heme cytochromes, Chain C"/>
    <property type="match status" value="1"/>
</dbReference>
<gene>
    <name evidence="15" type="ORF">GCM10010909_31720</name>
</gene>
<comment type="similarity">
    <text evidence="12">Belongs to the cytochrome b561 family.</text>
</comment>
<sequence>MAPARYNTVAIILHWVIALGILVQIVMGLAMTHLAIPIGLKFQLYQLHKSIGITVLLAVFVRVAWRLANRPPALPATMPALERFAAEATHWGLYALMFALPLTGWAEVTVSPYHIPTVLFRLVPWPDFPGLAGFAGGKLADAIATFVHTRLAFLIIALLGLHAAAALRHHFLLRDGILRRMLPFL</sequence>
<evidence type="ECO:0000256" key="12">
    <source>
        <dbReference type="ARBA" id="ARBA00037975"/>
    </source>
</evidence>
<evidence type="ECO:0000256" key="5">
    <source>
        <dbReference type="ARBA" id="ARBA00022617"/>
    </source>
</evidence>
<keyword evidence="3" id="KW-0813">Transport</keyword>